<evidence type="ECO:0000313" key="3">
    <source>
        <dbReference type="Proteomes" id="UP001153076"/>
    </source>
</evidence>
<feature type="region of interest" description="Disordered" evidence="1">
    <location>
        <begin position="1"/>
        <end position="24"/>
    </location>
</feature>
<protein>
    <submittedName>
        <fullName evidence="2">Uncharacterized protein</fullName>
    </submittedName>
</protein>
<evidence type="ECO:0000313" key="2">
    <source>
        <dbReference type="EMBL" id="KAJ8432043.1"/>
    </source>
</evidence>
<accession>A0A9Q1Q7R8</accession>
<organism evidence="2 3">
    <name type="scientific">Carnegiea gigantea</name>
    <dbReference type="NCBI Taxonomy" id="171969"/>
    <lineage>
        <taxon>Eukaryota</taxon>
        <taxon>Viridiplantae</taxon>
        <taxon>Streptophyta</taxon>
        <taxon>Embryophyta</taxon>
        <taxon>Tracheophyta</taxon>
        <taxon>Spermatophyta</taxon>
        <taxon>Magnoliopsida</taxon>
        <taxon>eudicotyledons</taxon>
        <taxon>Gunneridae</taxon>
        <taxon>Pentapetalae</taxon>
        <taxon>Caryophyllales</taxon>
        <taxon>Cactineae</taxon>
        <taxon>Cactaceae</taxon>
        <taxon>Cactoideae</taxon>
        <taxon>Echinocereeae</taxon>
        <taxon>Carnegiea</taxon>
    </lineage>
</organism>
<gene>
    <name evidence="2" type="ORF">Cgig2_006328</name>
</gene>
<proteinExistence type="predicted"/>
<evidence type="ECO:0000256" key="1">
    <source>
        <dbReference type="SAM" id="MobiDB-lite"/>
    </source>
</evidence>
<sequence length="200" mass="23017">MLRISEAKQVNRGRKKPKATSVSGYGNNPVPLSVLSMEGTNQMSVPVFYCAPWLLASDLEERDHGGFEMLRRCDKFKHWIESNGFIDLESREFTLTLFDFKLHGIHMQGLIRNCRKIGIPIMFVLYSLLIGLNKCNIERVGNLFRSNGRFGLATYDESIKCHLSHEAWGHLVTGLEELWARVFWFKYGRGRVLLNPQNKP</sequence>
<comment type="caution">
    <text evidence="2">The sequence shown here is derived from an EMBL/GenBank/DDBJ whole genome shotgun (WGS) entry which is preliminary data.</text>
</comment>
<dbReference type="EMBL" id="JAKOGI010000643">
    <property type="protein sequence ID" value="KAJ8432043.1"/>
    <property type="molecule type" value="Genomic_DNA"/>
</dbReference>
<dbReference type="Proteomes" id="UP001153076">
    <property type="component" value="Unassembled WGS sequence"/>
</dbReference>
<reference evidence="2" key="1">
    <citation type="submission" date="2022-04" db="EMBL/GenBank/DDBJ databases">
        <title>Carnegiea gigantea Genome sequencing and assembly v2.</title>
        <authorList>
            <person name="Copetti D."/>
            <person name="Sanderson M.J."/>
            <person name="Burquez A."/>
            <person name="Wojciechowski M.F."/>
        </authorList>
    </citation>
    <scope>NUCLEOTIDE SEQUENCE</scope>
    <source>
        <strain evidence="2">SGP5-SGP5p</strain>
        <tissue evidence="2">Aerial part</tissue>
    </source>
</reference>
<dbReference type="AlphaFoldDB" id="A0A9Q1Q7R8"/>
<name>A0A9Q1Q7R8_9CARY</name>
<keyword evidence="3" id="KW-1185">Reference proteome</keyword>